<sequence length="87" mass="9373">MAMPPRVSFTGSALSRSTRGSRVRRAGIASRPAAGDEPTVEYLPFLNYCTLLINSAVPPGPEAQKAVKISFEGPEGRKTEEKNLLVQ</sequence>
<evidence type="ECO:0000256" key="1">
    <source>
        <dbReference type="SAM" id="MobiDB-lite"/>
    </source>
</evidence>
<dbReference type="Proteomes" id="UP000314294">
    <property type="component" value="Unassembled WGS sequence"/>
</dbReference>
<reference evidence="2 3" key="1">
    <citation type="submission" date="2019-03" db="EMBL/GenBank/DDBJ databases">
        <title>First draft genome of Liparis tanakae, snailfish: a comprehensive survey of snailfish specific genes.</title>
        <authorList>
            <person name="Kim W."/>
            <person name="Song I."/>
            <person name="Jeong J.-H."/>
            <person name="Kim D."/>
            <person name="Kim S."/>
            <person name="Ryu S."/>
            <person name="Song J.Y."/>
            <person name="Lee S.K."/>
        </authorList>
    </citation>
    <scope>NUCLEOTIDE SEQUENCE [LARGE SCALE GENOMIC DNA]</scope>
    <source>
        <tissue evidence="2">Muscle</tissue>
    </source>
</reference>
<evidence type="ECO:0000313" key="2">
    <source>
        <dbReference type="EMBL" id="TNN27394.1"/>
    </source>
</evidence>
<evidence type="ECO:0000313" key="3">
    <source>
        <dbReference type="Proteomes" id="UP000314294"/>
    </source>
</evidence>
<organism evidence="2 3">
    <name type="scientific">Liparis tanakae</name>
    <name type="common">Tanaka's snailfish</name>
    <dbReference type="NCBI Taxonomy" id="230148"/>
    <lineage>
        <taxon>Eukaryota</taxon>
        <taxon>Metazoa</taxon>
        <taxon>Chordata</taxon>
        <taxon>Craniata</taxon>
        <taxon>Vertebrata</taxon>
        <taxon>Euteleostomi</taxon>
        <taxon>Actinopterygii</taxon>
        <taxon>Neopterygii</taxon>
        <taxon>Teleostei</taxon>
        <taxon>Neoteleostei</taxon>
        <taxon>Acanthomorphata</taxon>
        <taxon>Eupercaria</taxon>
        <taxon>Perciformes</taxon>
        <taxon>Cottioidei</taxon>
        <taxon>Cottales</taxon>
        <taxon>Liparidae</taxon>
        <taxon>Liparis</taxon>
    </lineage>
</organism>
<feature type="region of interest" description="Disordered" evidence="1">
    <location>
        <begin position="1"/>
        <end position="35"/>
    </location>
</feature>
<proteinExistence type="predicted"/>
<accession>A0A4Z2EG03</accession>
<feature type="compositionally biased region" description="Polar residues" evidence="1">
    <location>
        <begin position="9"/>
        <end position="18"/>
    </location>
</feature>
<dbReference type="AlphaFoldDB" id="A0A4Z2EG03"/>
<keyword evidence="3" id="KW-1185">Reference proteome</keyword>
<comment type="caution">
    <text evidence="2">The sequence shown here is derived from an EMBL/GenBank/DDBJ whole genome shotgun (WGS) entry which is preliminary data.</text>
</comment>
<protein>
    <submittedName>
        <fullName evidence="2">Uncharacterized protein</fullName>
    </submittedName>
</protein>
<dbReference type="EMBL" id="SRLO01008363">
    <property type="protein sequence ID" value="TNN27394.1"/>
    <property type="molecule type" value="Genomic_DNA"/>
</dbReference>
<name>A0A4Z2EG03_9TELE</name>
<gene>
    <name evidence="2" type="ORF">EYF80_062462</name>
</gene>